<keyword evidence="2 5" id="KW-0238">DNA-binding</keyword>
<keyword evidence="1" id="KW-0805">Transcription regulation</keyword>
<dbReference type="SMART" id="SM00345">
    <property type="entry name" value="HTH_GNTR"/>
    <property type="match status" value="1"/>
</dbReference>
<dbReference type="PANTHER" id="PTHR43537">
    <property type="entry name" value="TRANSCRIPTIONAL REGULATOR, GNTR FAMILY"/>
    <property type="match status" value="1"/>
</dbReference>
<dbReference type="Gene3D" id="1.10.10.10">
    <property type="entry name" value="Winged helix-like DNA-binding domain superfamily/Winged helix DNA-binding domain"/>
    <property type="match status" value="1"/>
</dbReference>
<dbReference type="AlphaFoldDB" id="A0A1I0DCP7"/>
<dbReference type="PROSITE" id="PS50949">
    <property type="entry name" value="HTH_GNTR"/>
    <property type="match status" value="1"/>
</dbReference>
<feature type="domain" description="HTH gntR-type" evidence="4">
    <location>
        <begin position="9"/>
        <end position="77"/>
    </location>
</feature>
<keyword evidence="3" id="KW-0804">Transcription</keyword>
<dbReference type="Pfam" id="PF07729">
    <property type="entry name" value="FCD"/>
    <property type="match status" value="1"/>
</dbReference>
<dbReference type="SUPFAM" id="SSF46785">
    <property type="entry name" value="Winged helix' DNA-binding domain"/>
    <property type="match status" value="1"/>
</dbReference>
<dbReference type="InterPro" id="IPR011711">
    <property type="entry name" value="GntR_C"/>
</dbReference>
<proteinExistence type="predicted"/>
<dbReference type="InterPro" id="IPR036390">
    <property type="entry name" value="WH_DNA-bd_sf"/>
</dbReference>
<name>A0A1I0DCP7_9FIRM</name>
<evidence type="ECO:0000313" key="6">
    <source>
        <dbReference type="Proteomes" id="UP000198508"/>
    </source>
</evidence>
<evidence type="ECO:0000313" key="5">
    <source>
        <dbReference type="EMBL" id="SET30075.1"/>
    </source>
</evidence>
<dbReference type="Proteomes" id="UP000198508">
    <property type="component" value="Unassembled WGS sequence"/>
</dbReference>
<reference evidence="6" key="1">
    <citation type="submission" date="2016-10" db="EMBL/GenBank/DDBJ databases">
        <authorList>
            <person name="Varghese N."/>
            <person name="Submissions S."/>
        </authorList>
    </citation>
    <scope>NUCLEOTIDE SEQUENCE [LARGE SCALE GENOMIC DNA]</scope>
    <source>
        <strain evidence="6">NLAE-zl-G277</strain>
    </source>
</reference>
<dbReference type="STRING" id="460384.SAMN05216313_104119"/>
<evidence type="ECO:0000259" key="4">
    <source>
        <dbReference type="PROSITE" id="PS50949"/>
    </source>
</evidence>
<dbReference type="CDD" id="cd07377">
    <property type="entry name" value="WHTH_GntR"/>
    <property type="match status" value="1"/>
</dbReference>
<sequence length="232" mass="26842">MDYEPLKKVTLTEQVMERLAGMITSGQLKPGDKLPNERDLAELFGVTRSRVREALRALSLVGMLTIKPGDGSFVSEEGAKIPEETVMWMYYQEMHRHDEIYAARNLIETEVYLTCYDNRTPEILARLDEYRDRLLDVEAEEISAEDFLKILTEIDTYVGDVCGNSVYARLMQIMVLMRQESAIKVLKLSTSKESAVFYRCKILNAFHQDDRNKVKKCLSDFFKYSIKEISMH</sequence>
<dbReference type="EMBL" id="FOIM01000004">
    <property type="protein sequence ID" value="SET30075.1"/>
    <property type="molecule type" value="Genomic_DNA"/>
</dbReference>
<protein>
    <submittedName>
        <fullName evidence="5">DNA-binding transcriptional regulator, FadR family</fullName>
    </submittedName>
</protein>
<keyword evidence="6" id="KW-1185">Reference proteome</keyword>
<dbReference type="Gene3D" id="1.20.120.530">
    <property type="entry name" value="GntR ligand-binding domain-like"/>
    <property type="match status" value="1"/>
</dbReference>
<evidence type="ECO:0000256" key="3">
    <source>
        <dbReference type="ARBA" id="ARBA00023163"/>
    </source>
</evidence>
<organism evidence="5 6">
    <name type="scientific">Enterocloster lavalensis</name>
    <dbReference type="NCBI Taxonomy" id="460384"/>
    <lineage>
        <taxon>Bacteria</taxon>
        <taxon>Bacillati</taxon>
        <taxon>Bacillota</taxon>
        <taxon>Clostridia</taxon>
        <taxon>Lachnospirales</taxon>
        <taxon>Lachnospiraceae</taxon>
        <taxon>Enterocloster</taxon>
    </lineage>
</organism>
<dbReference type="PRINTS" id="PR00035">
    <property type="entry name" value="HTHGNTR"/>
</dbReference>
<dbReference type="RefSeq" id="WP_092361347.1">
    <property type="nucleotide sequence ID" value="NZ_CABJCG010000026.1"/>
</dbReference>
<evidence type="ECO:0000256" key="1">
    <source>
        <dbReference type="ARBA" id="ARBA00023015"/>
    </source>
</evidence>
<dbReference type="GeneID" id="93276274"/>
<dbReference type="Pfam" id="PF00392">
    <property type="entry name" value="GntR"/>
    <property type="match status" value="1"/>
</dbReference>
<accession>A0A1I0DCP7</accession>
<dbReference type="SUPFAM" id="SSF48008">
    <property type="entry name" value="GntR ligand-binding domain-like"/>
    <property type="match status" value="1"/>
</dbReference>
<dbReference type="GO" id="GO:0003677">
    <property type="term" value="F:DNA binding"/>
    <property type="evidence" value="ECO:0007669"/>
    <property type="project" value="UniProtKB-KW"/>
</dbReference>
<dbReference type="PANTHER" id="PTHR43537:SF5">
    <property type="entry name" value="UXU OPERON TRANSCRIPTIONAL REGULATOR"/>
    <property type="match status" value="1"/>
</dbReference>
<dbReference type="GO" id="GO:0003700">
    <property type="term" value="F:DNA-binding transcription factor activity"/>
    <property type="evidence" value="ECO:0007669"/>
    <property type="project" value="InterPro"/>
</dbReference>
<dbReference type="InterPro" id="IPR008920">
    <property type="entry name" value="TF_FadR/GntR_C"/>
</dbReference>
<dbReference type="InterPro" id="IPR000524">
    <property type="entry name" value="Tscrpt_reg_HTH_GntR"/>
</dbReference>
<gene>
    <name evidence="5" type="ORF">SAMN05216313_104119</name>
</gene>
<evidence type="ECO:0000256" key="2">
    <source>
        <dbReference type="ARBA" id="ARBA00023125"/>
    </source>
</evidence>
<dbReference type="InterPro" id="IPR036388">
    <property type="entry name" value="WH-like_DNA-bd_sf"/>
</dbReference>